<evidence type="ECO:0000313" key="1">
    <source>
        <dbReference type="EMBL" id="KAK8835506.1"/>
    </source>
</evidence>
<gene>
    <name evidence="1" type="ORF">M9Y10_044348</name>
</gene>
<sequence length="81" mass="9599">MEMTEELPRMIIMKNIPGMKKGLEEINQKFDDLSTTFKSSINEDSLNMISDSIKLMSNETQRLDIKLKKQKRLLNDLFRYE</sequence>
<comment type="caution">
    <text evidence="1">The sequence shown here is derived from an EMBL/GenBank/DDBJ whole genome shotgun (WGS) entry which is preliminary data.</text>
</comment>
<keyword evidence="2" id="KW-1185">Reference proteome</keyword>
<protein>
    <recommendedName>
        <fullName evidence="3">t-SNARE coiled-coil homology domain-containing protein</fullName>
    </recommendedName>
</protein>
<organism evidence="1 2">
    <name type="scientific">Tritrichomonas musculus</name>
    <dbReference type="NCBI Taxonomy" id="1915356"/>
    <lineage>
        <taxon>Eukaryota</taxon>
        <taxon>Metamonada</taxon>
        <taxon>Parabasalia</taxon>
        <taxon>Tritrichomonadida</taxon>
        <taxon>Tritrichomonadidae</taxon>
        <taxon>Tritrichomonas</taxon>
    </lineage>
</organism>
<accession>A0ABR2GPA3</accession>
<reference evidence="1 2" key="1">
    <citation type="submission" date="2024-04" db="EMBL/GenBank/DDBJ databases">
        <title>Tritrichomonas musculus Genome.</title>
        <authorList>
            <person name="Alves-Ferreira E."/>
            <person name="Grigg M."/>
            <person name="Lorenzi H."/>
            <person name="Galac M."/>
        </authorList>
    </citation>
    <scope>NUCLEOTIDE SEQUENCE [LARGE SCALE GENOMIC DNA]</scope>
    <source>
        <strain evidence="1 2">EAF2021</strain>
    </source>
</reference>
<evidence type="ECO:0008006" key="3">
    <source>
        <dbReference type="Google" id="ProtNLM"/>
    </source>
</evidence>
<dbReference type="Proteomes" id="UP001470230">
    <property type="component" value="Unassembled WGS sequence"/>
</dbReference>
<proteinExistence type="predicted"/>
<dbReference type="EMBL" id="JAPFFF010000085">
    <property type="protein sequence ID" value="KAK8835506.1"/>
    <property type="molecule type" value="Genomic_DNA"/>
</dbReference>
<name>A0ABR2GPA3_9EUKA</name>
<evidence type="ECO:0000313" key="2">
    <source>
        <dbReference type="Proteomes" id="UP001470230"/>
    </source>
</evidence>